<name>A0A1A8XUH0_9PROT</name>
<dbReference type="EMBL" id="FLQX01000133">
    <property type="protein sequence ID" value="SBT08212.1"/>
    <property type="molecule type" value="Genomic_DNA"/>
</dbReference>
<gene>
    <name evidence="3" type="ORF">ACCAA_550041</name>
</gene>
<dbReference type="STRING" id="1860102.ACCAA_550041"/>
<evidence type="ECO:0000313" key="4">
    <source>
        <dbReference type="Proteomes" id="UP000199169"/>
    </source>
</evidence>
<proteinExistence type="predicted"/>
<dbReference type="NCBIfam" id="NF038127">
    <property type="entry name" value="FDP_fam"/>
    <property type="match status" value="1"/>
</dbReference>
<feature type="domain" description="Ice-binding protein C-terminal" evidence="2">
    <location>
        <begin position="167"/>
        <end position="190"/>
    </location>
</feature>
<dbReference type="AlphaFoldDB" id="A0A1A8XUH0"/>
<feature type="chain" id="PRO_5008381745" description="Ice-binding protein C-terminal domain-containing protein" evidence="1">
    <location>
        <begin position="30"/>
        <end position="206"/>
    </location>
</feature>
<reference evidence="3 4" key="1">
    <citation type="submission" date="2016-06" db="EMBL/GenBank/DDBJ databases">
        <authorList>
            <person name="Kjaerup R.B."/>
            <person name="Dalgaard T.S."/>
            <person name="Juul-Madsen H.R."/>
        </authorList>
    </citation>
    <scope>NUCLEOTIDE SEQUENCE [LARGE SCALE GENOMIC DNA]</scope>
    <source>
        <strain evidence="3">3</strain>
    </source>
</reference>
<keyword evidence="4" id="KW-1185">Reference proteome</keyword>
<sequence length="206" mass="20947">MTSICKNVQRWVPRIAAAVLVTSSVSALAANFSFRGNLASDNDVELFVFSLASDSNVTLRTWSYAGGTNAAGNSIAAGGFDPVVALFSGTGNGAILFDGDDDSGPGLDALLQLTPLLAGTYTVALSQVANFANGPTLGDGFLGFGNPGFGGQTAAWALDILGADSASVPLPGTLALLMLGLAAARVTRRRACSSMHPIATLPRRAL</sequence>
<dbReference type="Pfam" id="PF07589">
    <property type="entry name" value="PEP-CTERM"/>
    <property type="match status" value="1"/>
</dbReference>
<organism evidence="3 4">
    <name type="scientific">Candidatus Accumulibacter aalborgensis</name>
    <dbReference type="NCBI Taxonomy" id="1860102"/>
    <lineage>
        <taxon>Bacteria</taxon>
        <taxon>Pseudomonadati</taxon>
        <taxon>Pseudomonadota</taxon>
        <taxon>Betaproteobacteria</taxon>
        <taxon>Candidatus Accumulibacter</taxon>
    </lineage>
</organism>
<protein>
    <recommendedName>
        <fullName evidence="2">Ice-binding protein C-terminal domain-containing protein</fullName>
    </recommendedName>
</protein>
<evidence type="ECO:0000256" key="1">
    <source>
        <dbReference type="SAM" id="SignalP"/>
    </source>
</evidence>
<dbReference type="Proteomes" id="UP000199169">
    <property type="component" value="Unassembled WGS sequence"/>
</dbReference>
<dbReference type="InterPro" id="IPR013424">
    <property type="entry name" value="Ice-binding_C"/>
</dbReference>
<dbReference type="RefSeq" id="WP_186408130.1">
    <property type="nucleotide sequence ID" value="NZ_FLQX01000133.1"/>
</dbReference>
<dbReference type="Gene3D" id="2.60.120.380">
    <property type="match status" value="1"/>
</dbReference>
<accession>A0A1A8XUH0</accession>
<evidence type="ECO:0000313" key="3">
    <source>
        <dbReference type="EMBL" id="SBT08212.1"/>
    </source>
</evidence>
<keyword evidence="1" id="KW-0732">Signal</keyword>
<feature type="signal peptide" evidence="1">
    <location>
        <begin position="1"/>
        <end position="29"/>
    </location>
</feature>
<evidence type="ECO:0000259" key="2">
    <source>
        <dbReference type="Pfam" id="PF07589"/>
    </source>
</evidence>